<gene>
    <name evidence="3" type="ORF">K466DRAFT_532675</name>
</gene>
<protein>
    <recommendedName>
        <fullName evidence="2">DUF6534 domain-containing protein</fullName>
    </recommendedName>
</protein>
<feature type="transmembrane region" description="Helical" evidence="1">
    <location>
        <begin position="205"/>
        <end position="227"/>
    </location>
</feature>
<keyword evidence="1" id="KW-1133">Transmembrane helix</keyword>
<dbReference type="InParanoid" id="A0A5C3NVE1"/>
<reference evidence="3 4" key="1">
    <citation type="journal article" date="2019" name="Nat. Ecol. Evol.">
        <title>Megaphylogeny resolves global patterns of mushroom evolution.</title>
        <authorList>
            <person name="Varga T."/>
            <person name="Krizsan K."/>
            <person name="Foldi C."/>
            <person name="Dima B."/>
            <person name="Sanchez-Garcia M."/>
            <person name="Sanchez-Ramirez S."/>
            <person name="Szollosi G.J."/>
            <person name="Szarkandi J.G."/>
            <person name="Papp V."/>
            <person name="Albert L."/>
            <person name="Andreopoulos W."/>
            <person name="Angelini C."/>
            <person name="Antonin V."/>
            <person name="Barry K.W."/>
            <person name="Bougher N.L."/>
            <person name="Buchanan P."/>
            <person name="Buyck B."/>
            <person name="Bense V."/>
            <person name="Catcheside P."/>
            <person name="Chovatia M."/>
            <person name="Cooper J."/>
            <person name="Damon W."/>
            <person name="Desjardin D."/>
            <person name="Finy P."/>
            <person name="Geml J."/>
            <person name="Haridas S."/>
            <person name="Hughes K."/>
            <person name="Justo A."/>
            <person name="Karasinski D."/>
            <person name="Kautmanova I."/>
            <person name="Kiss B."/>
            <person name="Kocsube S."/>
            <person name="Kotiranta H."/>
            <person name="LaButti K.M."/>
            <person name="Lechner B.E."/>
            <person name="Liimatainen K."/>
            <person name="Lipzen A."/>
            <person name="Lukacs Z."/>
            <person name="Mihaltcheva S."/>
            <person name="Morgado L.N."/>
            <person name="Niskanen T."/>
            <person name="Noordeloos M.E."/>
            <person name="Ohm R.A."/>
            <person name="Ortiz-Santana B."/>
            <person name="Ovrebo C."/>
            <person name="Racz N."/>
            <person name="Riley R."/>
            <person name="Savchenko A."/>
            <person name="Shiryaev A."/>
            <person name="Soop K."/>
            <person name="Spirin V."/>
            <person name="Szebenyi C."/>
            <person name="Tomsovsky M."/>
            <person name="Tulloss R.E."/>
            <person name="Uehling J."/>
            <person name="Grigoriev I.V."/>
            <person name="Vagvolgyi C."/>
            <person name="Papp T."/>
            <person name="Martin F.M."/>
            <person name="Miettinen O."/>
            <person name="Hibbett D.S."/>
            <person name="Nagy L.G."/>
        </authorList>
    </citation>
    <scope>NUCLEOTIDE SEQUENCE [LARGE SCALE GENOMIC DNA]</scope>
    <source>
        <strain evidence="3 4">HHB13444</strain>
    </source>
</reference>
<sequence>MAPPGIPENISLLAAPVLFGNLFNYGLFGILTAQIYVYYLSFPADSKYLKAFIYGLFIVECVQVVMATRDAYAVFGAGWGDVAALDNTHWLWFDIPVMSGLVSASVQSYFAWRIYILSNSPYLGVFVVLIALMQGASGMAAGILVYTLGLTDSAIQARTATPSTVWLGGSAACDVIIAGCMLYFLSRQKHGSARTDAMLSRLIRLTVETGTLTASVACIDLVLFLVFKDNNLHFAPALTLSKLYTNSLMMLFNNRTQMRRFRGGIHTGGGRFWVATEGAGEIETRCEGSASSESPAAPQEFALRKLPNDGSRVDVTAEGLDDLSDTVHKAAAP</sequence>
<evidence type="ECO:0000313" key="3">
    <source>
        <dbReference type="EMBL" id="TFK80739.1"/>
    </source>
</evidence>
<evidence type="ECO:0000259" key="2">
    <source>
        <dbReference type="Pfam" id="PF20152"/>
    </source>
</evidence>
<dbReference type="InterPro" id="IPR045339">
    <property type="entry name" value="DUF6534"/>
</dbReference>
<evidence type="ECO:0000313" key="4">
    <source>
        <dbReference type="Proteomes" id="UP000308197"/>
    </source>
</evidence>
<dbReference type="AlphaFoldDB" id="A0A5C3NVE1"/>
<feature type="transmembrane region" description="Helical" evidence="1">
    <location>
        <begin position="165"/>
        <end position="185"/>
    </location>
</feature>
<dbReference type="EMBL" id="ML211715">
    <property type="protein sequence ID" value="TFK80739.1"/>
    <property type="molecule type" value="Genomic_DNA"/>
</dbReference>
<dbReference type="Pfam" id="PF20152">
    <property type="entry name" value="DUF6534"/>
    <property type="match status" value="1"/>
</dbReference>
<dbReference type="PANTHER" id="PTHR40465:SF1">
    <property type="entry name" value="DUF6534 DOMAIN-CONTAINING PROTEIN"/>
    <property type="match status" value="1"/>
</dbReference>
<dbReference type="STRING" id="1314778.A0A5C3NVE1"/>
<accession>A0A5C3NVE1</accession>
<keyword evidence="1" id="KW-0812">Transmembrane</keyword>
<dbReference type="Proteomes" id="UP000308197">
    <property type="component" value="Unassembled WGS sequence"/>
</dbReference>
<keyword evidence="4" id="KW-1185">Reference proteome</keyword>
<feature type="transmembrane region" description="Helical" evidence="1">
    <location>
        <begin position="233"/>
        <end position="252"/>
    </location>
</feature>
<keyword evidence="1" id="KW-0472">Membrane</keyword>
<organism evidence="3 4">
    <name type="scientific">Polyporus arcularius HHB13444</name>
    <dbReference type="NCBI Taxonomy" id="1314778"/>
    <lineage>
        <taxon>Eukaryota</taxon>
        <taxon>Fungi</taxon>
        <taxon>Dikarya</taxon>
        <taxon>Basidiomycota</taxon>
        <taxon>Agaricomycotina</taxon>
        <taxon>Agaricomycetes</taxon>
        <taxon>Polyporales</taxon>
        <taxon>Polyporaceae</taxon>
        <taxon>Polyporus</taxon>
    </lineage>
</organism>
<feature type="transmembrane region" description="Helical" evidence="1">
    <location>
        <begin position="122"/>
        <end position="145"/>
    </location>
</feature>
<feature type="transmembrane region" description="Helical" evidence="1">
    <location>
        <begin position="12"/>
        <end position="39"/>
    </location>
</feature>
<feature type="transmembrane region" description="Helical" evidence="1">
    <location>
        <begin position="89"/>
        <end position="110"/>
    </location>
</feature>
<proteinExistence type="predicted"/>
<name>A0A5C3NVE1_9APHY</name>
<feature type="domain" description="DUF6534" evidence="2">
    <location>
        <begin position="170"/>
        <end position="256"/>
    </location>
</feature>
<evidence type="ECO:0000256" key="1">
    <source>
        <dbReference type="SAM" id="Phobius"/>
    </source>
</evidence>
<dbReference type="PANTHER" id="PTHR40465">
    <property type="entry name" value="CHROMOSOME 1, WHOLE GENOME SHOTGUN SEQUENCE"/>
    <property type="match status" value="1"/>
</dbReference>
<feature type="transmembrane region" description="Helical" evidence="1">
    <location>
        <begin position="51"/>
        <end position="69"/>
    </location>
</feature>